<dbReference type="GO" id="GO:0055130">
    <property type="term" value="P:D-alanine catabolic process"/>
    <property type="evidence" value="ECO:0007669"/>
    <property type="project" value="TreeGrafter"/>
</dbReference>
<dbReference type="GO" id="GO:0008718">
    <property type="term" value="F:D-amino-acid dehydrogenase activity"/>
    <property type="evidence" value="ECO:0007669"/>
    <property type="project" value="TreeGrafter"/>
</dbReference>
<name>A0A154L5M2_9PROT</name>
<evidence type="ECO:0000313" key="4">
    <source>
        <dbReference type="EMBL" id="KZB64578.1"/>
    </source>
</evidence>
<dbReference type="GO" id="GO:0005737">
    <property type="term" value="C:cytoplasm"/>
    <property type="evidence" value="ECO:0007669"/>
    <property type="project" value="TreeGrafter"/>
</dbReference>
<dbReference type="RefSeq" id="WP_062951838.1">
    <property type="nucleotide sequence ID" value="NZ_LPVY01000012.1"/>
</dbReference>
<dbReference type="GO" id="GO:0005886">
    <property type="term" value="C:plasma membrane"/>
    <property type="evidence" value="ECO:0007669"/>
    <property type="project" value="TreeGrafter"/>
</dbReference>
<dbReference type="Pfam" id="PF01266">
    <property type="entry name" value="DAO"/>
    <property type="match status" value="1"/>
</dbReference>
<dbReference type="InterPro" id="IPR006076">
    <property type="entry name" value="FAD-dep_OxRdtase"/>
</dbReference>
<organism evidence="4 5">
    <name type="scientific">Thalassospira lucentensis</name>
    <dbReference type="NCBI Taxonomy" id="168935"/>
    <lineage>
        <taxon>Bacteria</taxon>
        <taxon>Pseudomonadati</taxon>
        <taxon>Pseudomonadota</taxon>
        <taxon>Alphaproteobacteria</taxon>
        <taxon>Rhodospirillales</taxon>
        <taxon>Thalassospiraceae</taxon>
        <taxon>Thalassospira</taxon>
    </lineage>
</organism>
<evidence type="ECO:0000256" key="1">
    <source>
        <dbReference type="ARBA" id="ARBA00009410"/>
    </source>
</evidence>
<dbReference type="AlphaFoldDB" id="A0A154L5M2"/>
<protein>
    <submittedName>
        <fullName evidence="4">FAD-dependent oxidoreductase</fullName>
    </submittedName>
</protein>
<evidence type="ECO:0000313" key="5">
    <source>
        <dbReference type="Proteomes" id="UP000076335"/>
    </source>
</evidence>
<keyword evidence="2" id="KW-0560">Oxidoreductase</keyword>
<dbReference type="EMBL" id="LPVY01000012">
    <property type="protein sequence ID" value="KZB64578.1"/>
    <property type="molecule type" value="Genomic_DNA"/>
</dbReference>
<dbReference type="SUPFAM" id="SSF51905">
    <property type="entry name" value="FAD/NAD(P)-binding domain"/>
    <property type="match status" value="1"/>
</dbReference>
<dbReference type="Proteomes" id="UP000076335">
    <property type="component" value="Unassembled WGS sequence"/>
</dbReference>
<reference evidence="4 5" key="1">
    <citation type="submission" date="2015-12" db="EMBL/GenBank/DDBJ databases">
        <title>Genome sequence of Thalassospira lucentensis MCCC 1A02072.</title>
        <authorList>
            <person name="Lu L."/>
            <person name="Lai Q."/>
            <person name="Shao Z."/>
            <person name="Qian P."/>
        </authorList>
    </citation>
    <scope>NUCLEOTIDE SEQUENCE [LARGE SCALE GENOMIC DNA]</scope>
    <source>
        <strain evidence="4 5">MCCC 1A02072</strain>
    </source>
</reference>
<dbReference type="OrthoDB" id="9787190at2"/>
<dbReference type="PANTHER" id="PTHR13847:SF280">
    <property type="entry name" value="D-AMINO ACID DEHYDROGENASE"/>
    <property type="match status" value="1"/>
</dbReference>
<evidence type="ECO:0000256" key="2">
    <source>
        <dbReference type="ARBA" id="ARBA00023002"/>
    </source>
</evidence>
<evidence type="ECO:0000259" key="3">
    <source>
        <dbReference type="Pfam" id="PF01266"/>
    </source>
</evidence>
<dbReference type="PANTHER" id="PTHR13847">
    <property type="entry name" value="SARCOSINE DEHYDROGENASE-RELATED"/>
    <property type="match status" value="1"/>
</dbReference>
<sequence>MPHTPNAPQIDLPEQCDVVVIGGGIHGSSSAYYLAKAGMKVVLLEKDTIASHQSGRAWGFVRQQGRDPVELPLMIECNRIWQGLEKELDADLEWRQGGVMFVARDDAEMAEFEQWIEDAKGFDIETQVLDPKGVARIAPGITRPGVGGIYTPSDGQAEPKKAAPAIAKRAGELGAVIAEGCGAIGIETSGGAVSSVISERGEIKCKYVICAAGAATHKFVAKFGRRLPQQTTRGTVIRTTPVPDISAAGTLASGLAFRQRADGSMNIADEFMTDLDLTLGRFKYARDFAPGLFANWATFKFHLNRRFVDDLVDRLPGSAASQQPLIGRRENQAQPYEVRVKNAMANLQKVFPQIKQVGVVDKWAGDIDVTPDAVPVIDQFDNPKHFFVATGFSGHGFAMGPVVGKVLADWITTGQPSITLAGMELSRFEDGTIRKPRTRV</sequence>
<comment type="similarity">
    <text evidence="1">Belongs to the DadA oxidoreductase family.</text>
</comment>
<accession>A0A154L5M2</accession>
<feature type="domain" description="FAD dependent oxidoreductase" evidence="3">
    <location>
        <begin position="17"/>
        <end position="410"/>
    </location>
</feature>
<dbReference type="Gene3D" id="3.30.9.10">
    <property type="entry name" value="D-Amino Acid Oxidase, subunit A, domain 2"/>
    <property type="match status" value="1"/>
</dbReference>
<gene>
    <name evidence="4" type="ORF">AUP42_01375</name>
</gene>
<dbReference type="Gene3D" id="3.50.50.60">
    <property type="entry name" value="FAD/NAD(P)-binding domain"/>
    <property type="match status" value="1"/>
</dbReference>
<dbReference type="InterPro" id="IPR036188">
    <property type="entry name" value="FAD/NAD-bd_sf"/>
</dbReference>
<proteinExistence type="inferred from homology"/>
<comment type="caution">
    <text evidence="4">The sequence shown here is derived from an EMBL/GenBank/DDBJ whole genome shotgun (WGS) entry which is preliminary data.</text>
</comment>